<dbReference type="InterPro" id="IPR007588">
    <property type="entry name" value="Znf_FLYWCH"/>
</dbReference>
<feature type="domain" description="FLYWCH-type" evidence="4">
    <location>
        <begin position="107"/>
        <end position="164"/>
    </location>
</feature>
<evidence type="ECO:0000259" key="4">
    <source>
        <dbReference type="Pfam" id="PF04500"/>
    </source>
</evidence>
<evidence type="ECO:0000256" key="3">
    <source>
        <dbReference type="ARBA" id="ARBA00022833"/>
    </source>
</evidence>
<dbReference type="AlphaFoldDB" id="A0A922CD22"/>
<dbReference type="Pfam" id="PF04500">
    <property type="entry name" value="FLYWCH"/>
    <property type="match status" value="2"/>
</dbReference>
<reference evidence="5" key="1">
    <citation type="journal article" date="2016" name="Insect Biochem. Mol. Biol.">
        <title>Multifaceted biological insights from a draft genome sequence of the tobacco hornworm moth, Manduca sexta.</title>
        <authorList>
            <person name="Kanost M.R."/>
            <person name="Arrese E.L."/>
            <person name="Cao X."/>
            <person name="Chen Y.R."/>
            <person name="Chellapilla S."/>
            <person name="Goldsmith M.R."/>
            <person name="Grosse-Wilde E."/>
            <person name="Heckel D.G."/>
            <person name="Herndon N."/>
            <person name="Jiang H."/>
            <person name="Papanicolaou A."/>
            <person name="Qu J."/>
            <person name="Soulages J.L."/>
            <person name="Vogel H."/>
            <person name="Walters J."/>
            <person name="Waterhouse R.M."/>
            <person name="Ahn S.J."/>
            <person name="Almeida F.C."/>
            <person name="An C."/>
            <person name="Aqrawi P."/>
            <person name="Bretschneider A."/>
            <person name="Bryant W.B."/>
            <person name="Bucks S."/>
            <person name="Chao H."/>
            <person name="Chevignon G."/>
            <person name="Christen J.M."/>
            <person name="Clarke D.F."/>
            <person name="Dittmer N.T."/>
            <person name="Ferguson L.C.F."/>
            <person name="Garavelou S."/>
            <person name="Gordon K.H.J."/>
            <person name="Gunaratna R.T."/>
            <person name="Han Y."/>
            <person name="Hauser F."/>
            <person name="He Y."/>
            <person name="Heidel-Fischer H."/>
            <person name="Hirsh A."/>
            <person name="Hu Y."/>
            <person name="Jiang H."/>
            <person name="Kalra D."/>
            <person name="Klinner C."/>
            <person name="Konig C."/>
            <person name="Kovar C."/>
            <person name="Kroll A.R."/>
            <person name="Kuwar S.S."/>
            <person name="Lee S.L."/>
            <person name="Lehman R."/>
            <person name="Li K."/>
            <person name="Li Z."/>
            <person name="Liang H."/>
            <person name="Lovelace S."/>
            <person name="Lu Z."/>
            <person name="Mansfield J.H."/>
            <person name="McCulloch K.J."/>
            <person name="Mathew T."/>
            <person name="Morton B."/>
            <person name="Muzny D.M."/>
            <person name="Neunemann D."/>
            <person name="Ongeri F."/>
            <person name="Pauchet Y."/>
            <person name="Pu L.L."/>
            <person name="Pyrousis I."/>
            <person name="Rao X.J."/>
            <person name="Redding A."/>
            <person name="Roesel C."/>
            <person name="Sanchez-Gracia A."/>
            <person name="Schaack S."/>
            <person name="Shukla A."/>
            <person name="Tetreau G."/>
            <person name="Wang Y."/>
            <person name="Xiong G.H."/>
            <person name="Traut W."/>
            <person name="Walsh T.K."/>
            <person name="Worley K.C."/>
            <person name="Wu D."/>
            <person name="Wu W."/>
            <person name="Wu Y.Q."/>
            <person name="Zhang X."/>
            <person name="Zou Z."/>
            <person name="Zucker H."/>
            <person name="Briscoe A.D."/>
            <person name="Burmester T."/>
            <person name="Clem R.J."/>
            <person name="Feyereisen R."/>
            <person name="Grimmelikhuijzen C.J.P."/>
            <person name="Hamodrakas S.J."/>
            <person name="Hansson B.S."/>
            <person name="Huguet E."/>
            <person name="Jermiin L.S."/>
            <person name="Lan Q."/>
            <person name="Lehman H.K."/>
            <person name="Lorenzen M."/>
            <person name="Merzendorfer H."/>
            <person name="Michalopoulos I."/>
            <person name="Morton D.B."/>
            <person name="Muthukrishnan S."/>
            <person name="Oakeshott J.G."/>
            <person name="Palmer W."/>
            <person name="Park Y."/>
            <person name="Passarelli A.L."/>
            <person name="Rozas J."/>
            <person name="Schwartz L.M."/>
            <person name="Smith W."/>
            <person name="Southgate A."/>
            <person name="Vilcinskas A."/>
            <person name="Vogt R."/>
            <person name="Wang P."/>
            <person name="Werren J."/>
            <person name="Yu X.Q."/>
            <person name="Zhou J.J."/>
            <person name="Brown S.J."/>
            <person name="Scherer S.E."/>
            <person name="Richards S."/>
            <person name="Blissard G.W."/>
        </authorList>
    </citation>
    <scope>NUCLEOTIDE SEQUENCE</scope>
</reference>
<keyword evidence="6" id="KW-1185">Reference proteome</keyword>
<evidence type="ECO:0000313" key="5">
    <source>
        <dbReference type="EMBL" id="KAG6441712.1"/>
    </source>
</evidence>
<sequence>METHIIYTYINDSDEDYDENSKDVAIFLKTHRGSMLLKLNGYKYRKTYKTKHGTRWVCSSNKYCSAHLVVSDMDEIVAACEVHNHNKTKSAKTLAKPLAKKEKAVLVISRNGNINLIHRKFAYRKKYSGTDRSRWVCATEKACRACIFVDNDYHVVSGIMDHMHSPPKIHKSLSDLPLLDEKGNKINKEDIYKRDESN</sequence>
<keyword evidence="2" id="KW-0863">Zinc-finger</keyword>
<evidence type="ECO:0000256" key="1">
    <source>
        <dbReference type="ARBA" id="ARBA00022723"/>
    </source>
</evidence>
<dbReference type="GO" id="GO:0008270">
    <property type="term" value="F:zinc ion binding"/>
    <property type="evidence" value="ECO:0007669"/>
    <property type="project" value="UniProtKB-KW"/>
</dbReference>
<evidence type="ECO:0000256" key="2">
    <source>
        <dbReference type="ARBA" id="ARBA00022771"/>
    </source>
</evidence>
<keyword evidence="1" id="KW-0479">Metal-binding</keyword>
<dbReference type="Proteomes" id="UP000791440">
    <property type="component" value="Unassembled WGS sequence"/>
</dbReference>
<keyword evidence="3" id="KW-0862">Zinc</keyword>
<protein>
    <recommendedName>
        <fullName evidence="4">FLYWCH-type domain-containing protein</fullName>
    </recommendedName>
</protein>
<accession>A0A922CD22</accession>
<name>A0A922CD22_MANSE</name>
<evidence type="ECO:0000313" key="6">
    <source>
        <dbReference type="Proteomes" id="UP000791440"/>
    </source>
</evidence>
<dbReference type="EMBL" id="JH668288">
    <property type="protein sequence ID" value="KAG6441712.1"/>
    <property type="molecule type" value="Genomic_DNA"/>
</dbReference>
<reference evidence="5" key="2">
    <citation type="submission" date="2020-12" db="EMBL/GenBank/DDBJ databases">
        <authorList>
            <person name="Kanost M."/>
        </authorList>
    </citation>
    <scope>NUCLEOTIDE SEQUENCE</scope>
</reference>
<gene>
    <name evidence="5" type="ORF">O3G_MSEX001960</name>
</gene>
<feature type="domain" description="FLYWCH-type" evidence="4">
    <location>
        <begin position="27"/>
        <end position="85"/>
    </location>
</feature>
<comment type="caution">
    <text evidence="5">The sequence shown here is derived from an EMBL/GenBank/DDBJ whole genome shotgun (WGS) entry which is preliminary data.</text>
</comment>
<proteinExistence type="predicted"/>
<organism evidence="5 6">
    <name type="scientific">Manduca sexta</name>
    <name type="common">Tobacco hawkmoth</name>
    <name type="synonym">Tobacco hornworm</name>
    <dbReference type="NCBI Taxonomy" id="7130"/>
    <lineage>
        <taxon>Eukaryota</taxon>
        <taxon>Metazoa</taxon>
        <taxon>Ecdysozoa</taxon>
        <taxon>Arthropoda</taxon>
        <taxon>Hexapoda</taxon>
        <taxon>Insecta</taxon>
        <taxon>Pterygota</taxon>
        <taxon>Neoptera</taxon>
        <taxon>Endopterygota</taxon>
        <taxon>Lepidoptera</taxon>
        <taxon>Glossata</taxon>
        <taxon>Ditrysia</taxon>
        <taxon>Bombycoidea</taxon>
        <taxon>Sphingidae</taxon>
        <taxon>Sphinginae</taxon>
        <taxon>Sphingini</taxon>
        <taxon>Manduca</taxon>
    </lineage>
</organism>